<organism evidence="2">
    <name type="scientific">Eutreptiella gymnastica</name>
    <dbReference type="NCBI Taxonomy" id="73025"/>
    <lineage>
        <taxon>Eukaryota</taxon>
        <taxon>Discoba</taxon>
        <taxon>Euglenozoa</taxon>
        <taxon>Euglenida</taxon>
        <taxon>Spirocuta</taxon>
        <taxon>Euglenophyceae</taxon>
        <taxon>Eutreptiales</taxon>
        <taxon>Eutreptiaceae</taxon>
        <taxon>Eutreptiella</taxon>
    </lineage>
</organism>
<sequence>MPRPDCGILSSSLQSAPGPGLQCAGCTVSSAVLSIGPRWGGGGQRRLLRVCSWYVGGPEGYNSLHPRAPGCKGGGLSELHNAAGIPWDAADESSERQDIGTMSPAPPQPASSATVEEVHLCRMKLPPSCRHRRP</sequence>
<evidence type="ECO:0000256" key="1">
    <source>
        <dbReference type="SAM" id="MobiDB-lite"/>
    </source>
</evidence>
<protein>
    <submittedName>
        <fullName evidence="2">Uncharacterized protein</fullName>
    </submittedName>
</protein>
<dbReference type="AlphaFoldDB" id="A0A7S4G5Z1"/>
<accession>A0A7S4G5Z1</accession>
<dbReference type="EMBL" id="HBJA01109191">
    <property type="protein sequence ID" value="CAE0826429.1"/>
    <property type="molecule type" value="Transcribed_RNA"/>
</dbReference>
<evidence type="ECO:0000313" key="2">
    <source>
        <dbReference type="EMBL" id="CAE0826429.1"/>
    </source>
</evidence>
<name>A0A7S4G5Z1_9EUGL</name>
<gene>
    <name evidence="2" type="ORF">EGYM00163_LOCUS37686</name>
</gene>
<proteinExistence type="predicted"/>
<feature type="region of interest" description="Disordered" evidence="1">
    <location>
        <begin position="91"/>
        <end position="117"/>
    </location>
</feature>
<reference evidence="2" key="1">
    <citation type="submission" date="2021-01" db="EMBL/GenBank/DDBJ databases">
        <authorList>
            <person name="Corre E."/>
            <person name="Pelletier E."/>
            <person name="Niang G."/>
            <person name="Scheremetjew M."/>
            <person name="Finn R."/>
            <person name="Kale V."/>
            <person name="Holt S."/>
            <person name="Cochrane G."/>
            <person name="Meng A."/>
            <person name="Brown T."/>
            <person name="Cohen L."/>
        </authorList>
    </citation>
    <scope>NUCLEOTIDE SEQUENCE</scope>
    <source>
        <strain evidence="2">CCMP1594</strain>
    </source>
</reference>